<dbReference type="Gene3D" id="1.10.1200.10">
    <property type="entry name" value="ACP-like"/>
    <property type="match status" value="2"/>
</dbReference>
<dbReference type="SMART" id="SM00823">
    <property type="entry name" value="PKS_PP"/>
    <property type="match status" value="2"/>
</dbReference>
<comment type="caution">
    <text evidence="8">The sequence shown here is derived from an EMBL/GenBank/DDBJ whole genome shotgun (WGS) entry which is preliminary data.</text>
</comment>
<evidence type="ECO:0000256" key="4">
    <source>
        <dbReference type="ARBA" id="ARBA00022679"/>
    </source>
</evidence>
<accession>A0A8T9BKD3</accession>
<dbReference type="SUPFAM" id="SSF47336">
    <property type="entry name" value="ACP-like"/>
    <property type="match status" value="2"/>
</dbReference>
<dbReference type="InterPro" id="IPR023213">
    <property type="entry name" value="CAT-like_dom_sf"/>
</dbReference>
<keyword evidence="2" id="KW-0597">Phosphoprotein</keyword>
<dbReference type="Proteomes" id="UP000469559">
    <property type="component" value="Unassembled WGS sequence"/>
</dbReference>
<dbReference type="GO" id="GO:0043041">
    <property type="term" value="P:amino acid activation for nonribosomal peptide biosynthetic process"/>
    <property type="evidence" value="ECO:0007669"/>
    <property type="project" value="TreeGrafter"/>
</dbReference>
<dbReference type="CDD" id="cd05930">
    <property type="entry name" value="A_NRPS"/>
    <property type="match status" value="1"/>
</dbReference>
<name>A0A8T9BKD3_9HELO</name>
<evidence type="ECO:0000256" key="5">
    <source>
        <dbReference type="ARBA" id="ARBA00022737"/>
    </source>
</evidence>
<feature type="domain" description="Carrier" evidence="7">
    <location>
        <begin position="2165"/>
        <end position="2243"/>
    </location>
</feature>
<dbReference type="EMBL" id="QGMF01000085">
    <property type="protein sequence ID" value="TVY19816.1"/>
    <property type="molecule type" value="Genomic_DNA"/>
</dbReference>
<dbReference type="GO" id="GO:0009403">
    <property type="term" value="P:toxin biosynthetic process"/>
    <property type="evidence" value="ECO:0007669"/>
    <property type="project" value="UniProtKB-ARBA"/>
</dbReference>
<sequence>MSSYTYTDISPAFFAKAADSLAAYRDKMIYQVLDIEKPPVSQGYKAHSYDIVIAFNVLDATRSLQTTLANTRQLLKPGGYLLLLEFTNNDPIRFGTTMAGLPGWWLGADDGRIMMPTVSTRAWHSTLRKAGFSGVDTTTPEIDGVTWPISILVSQAVDNQVNFLRRPLSSISSTVLSSSVRIESLVILGTGTLVSSRIAEEIAEYLEPFCDEINILDSLPSKEQATSLSPLSIFVNLADLDTPIFKSVTTEKMEGLKRMFDLAKHVLWITQGALMDEPYHMVSIMLSRTIRREAMHVSLNHLDISDPHQPSTSQSIAEHLLRLYALDEWEAEPGNQQRDQQLLWSKEPEVFLDGGKFKVPRLIPNADQNARLNASRRAITKMLSVSSPSANAAIVQSPGNFALDLVEITTPSQCRNAGDSLVSVKSSSLMAVPIAADTFLFLGAGSTHDRTGSRILSLSITNSYRTAPVARFIAPADACSNNISTEELVIATTGELIADSIMQHVSLGARVLVHCSSHDSVIISALRRSTASNGIQLILTCNADNIGDVEDQNVTVVRLSARGSQHSIRRTLYLARPTHFIDLTIRDGQPHSYSSDLGLQITRTLPTGCRSIDASAFFQRQSSLPKSFDEQALARHLEASTLRFLSTVAQTSPTGLVVSPHKIWDAATPQYAASAVRWPSDGTLEVHVRSLDARGLFSRDKTYLLVGLTGQIGQSLCEFMVLNGAGCVCLMSRRPEIDGKWLASVRESGVDVKVLSMDVTDRSSLEAVVRNIRATCPPIAGVAHGAMYLSDALFSKMDTDEMIRVLRPKIDGANNLDQIFGKDDLEFFMLFSSVACVVGNVGQSVYSAASGYLNGLARQRRRRGLPASVFDIGRVVGLGYLETAEQHVLDWLLASGLQAISESDLRQAFAETILMGYPNPSKDREDVPHAAMTLGIRYYRDDEHVKGPYFTNPLFSHLVIESASIENGLLSRKQGQDSKTTLRVAQQLSEATSIEQAREILQESLSNKLRVILQIFDETIDHNVPIMELGIDSLVAVEVRSWFLKELKVDVPVLKVVGGASLAELCESALEKLPKELLGSIGKVDTKPSPATVAIAESAPSVRPGRPQARIEQKLMDSVANSSESERNSSQGESSDDLQGPITSTVSTASTPTTPPALSSTPPELALKPRDFLKTVPISYAQSRYWFLQQLLDDPRSSNVAGCYHVQGNLRIADFERAMRTVLARHEALRTCFIQDDEDAANASQSILPRPLTQLKCEKAKNLEEVNARFAELKEHEFDLASGELVQIVLMTLFPSSHYLLIHHNHIIMDGVSVQILLNELEKAYNGQSLGPAPRQYPEFSVAQRQEFDNGGMAEELQYWKAVFPTGEQPPILPLLPMAQISSRMVMKSFGTYEVRCILDLDLAARIKLVAKKQASTPFHVYLAAFKAMLFRFTDAQDLIIGMADAARNTGDTQDSIGLFLNLLALRFHSRPDQRFDETITDARKTTHTALKSSRLPFDVLLTELGVARSSLHSPLFQAFIDYRLGSLEGKKPWANCQLTLQESTLGRTAYDITLDVTDTASHALVTLRVQKNLYDTTAANMLLRTYVHFLRAFNSNPSLPLSSPPLFSKDILANAVTIGRGPDLASDWPETLSHRIDQVAQEYPDRVALMDGLGTSFTYSSMLKRVGVIAQALQEAQVGIGSRVLVFQQAAADWVCSMLAILRVGAVYVPMDLRNPATRLAAVVADCIPVAILADATTVGDVPQLNAPQARVVDISALPLSLAEIHHIKNLALADAPAAIFYTSGSTGTPKGIIVSHSSLRNEIEGYTKTWKLGAERVLQQSAFTFDFASDEIYTGLVNGGMVYVVPWSARVSPLDITELIWKHGITYTRATPSEYLLWLQYGRENLQRAAEWRFAFAGGETLTSTVTQELAKLDHPQLRFFNSYGPAETSISSCKIEVDYRGVSADNSLARMPCGYSLPNYHTYIVDKELKPQPVGMTGEVCIGGAGVYLGYLNNKQLTDRYFLPNPFATAEDITQGWTRMYRTGDLGHLDADGVLVFHGRIEGDTQVKIRGLRVDLADVESNIVTAGQGALREAVVTLRGEDPQFLVAHVVFTSQNKVPDRESFLERVLSELPIPQYMVPVAAIPVDGLPLTNHFKVDRKAVQDLPLQRKTKSTNQDDKSLTETMARLKDIWRDIVGPKIDKLDLEIRPSTNFFLIGGNSLLVIRLQSRIQQIFHVTIPLVKLLSANTLAETASVIEGAASLTHIDWDKETAPPKIPAFLVTAIETPHTHQQHGKTIVVTGGTGFLARHVLPILAENPDVAAVHCIAMRDTHSDNPRNLPSFSKFTWHHGDLAIPFLGLEEDVFCSLAGQADAILHLGASRSIWDSYHTLRASNVHPTQELVKLAAPRRIPIHFVSTIGASTNSAAAVIAAASPTPSADGTDGYVATKWASERVLARAADTLSVPSTVYRFLPPSESKPVPKRLMDELASFVDLSGFVPDPSGWSGRMYMTPAEEVAQKLCAAMVSGGNKKGVKVEHYHCDITLTGDEFITHVCRQSWNEKVKKMPMLKWFGLIKKLGFAYFIAAHEATLDGRVGEGGLRSRR</sequence>
<keyword evidence="3" id="KW-0436">Ligase</keyword>
<feature type="domain" description="Carrier" evidence="7">
    <location>
        <begin position="995"/>
        <end position="1073"/>
    </location>
</feature>
<dbReference type="PROSITE" id="PS00012">
    <property type="entry name" value="PHOSPHOPANTETHEINE"/>
    <property type="match status" value="1"/>
</dbReference>
<evidence type="ECO:0000256" key="3">
    <source>
        <dbReference type="ARBA" id="ARBA00022598"/>
    </source>
</evidence>
<dbReference type="InterPro" id="IPR009081">
    <property type="entry name" value="PP-bd_ACP"/>
</dbReference>
<dbReference type="Gene3D" id="3.30.559.10">
    <property type="entry name" value="Chloramphenicol acetyltransferase-like domain"/>
    <property type="match status" value="1"/>
</dbReference>
<keyword evidence="9" id="KW-1185">Reference proteome</keyword>
<dbReference type="InterPro" id="IPR000873">
    <property type="entry name" value="AMP-dep_synth/lig_dom"/>
</dbReference>
<dbReference type="InterPro" id="IPR020806">
    <property type="entry name" value="PKS_PP-bd"/>
</dbReference>
<dbReference type="InterPro" id="IPR029063">
    <property type="entry name" value="SAM-dependent_MTases_sf"/>
</dbReference>
<dbReference type="SUPFAM" id="SSF52777">
    <property type="entry name" value="CoA-dependent acyltransferases"/>
    <property type="match status" value="2"/>
</dbReference>
<dbReference type="InterPro" id="IPR006162">
    <property type="entry name" value="Ppantetheine_attach_site"/>
</dbReference>
<evidence type="ECO:0000313" key="9">
    <source>
        <dbReference type="Proteomes" id="UP000469559"/>
    </source>
</evidence>
<dbReference type="Gene3D" id="3.40.50.720">
    <property type="entry name" value="NAD(P)-binding Rossmann-like Domain"/>
    <property type="match status" value="2"/>
</dbReference>
<evidence type="ECO:0000256" key="1">
    <source>
        <dbReference type="ARBA" id="ARBA00022450"/>
    </source>
</evidence>
<dbReference type="Gene3D" id="3.30.559.30">
    <property type="entry name" value="Nonribosomal peptide synthetase, condensation domain"/>
    <property type="match status" value="1"/>
</dbReference>
<dbReference type="InterPro" id="IPR013968">
    <property type="entry name" value="PKS_KR"/>
</dbReference>
<dbReference type="PANTHER" id="PTHR45527">
    <property type="entry name" value="NONRIBOSOMAL PEPTIDE SYNTHETASE"/>
    <property type="match status" value="1"/>
</dbReference>
<dbReference type="InterPro" id="IPR036736">
    <property type="entry name" value="ACP-like_sf"/>
</dbReference>
<dbReference type="GO" id="GO:0016740">
    <property type="term" value="F:transferase activity"/>
    <property type="evidence" value="ECO:0007669"/>
    <property type="project" value="UniProtKB-KW"/>
</dbReference>
<dbReference type="SMART" id="SM00822">
    <property type="entry name" value="PKS_KR"/>
    <property type="match status" value="1"/>
</dbReference>
<dbReference type="GO" id="GO:0031177">
    <property type="term" value="F:phosphopantetheine binding"/>
    <property type="evidence" value="ECO:0007669"/>
    <property type="project" value="InterPro"/>
</dbReference>
<protein>
    <submittedName>
        <fullName evidence="8">Fusaridione A synthetase fsdS</fullName>
    </submittedName>
</protein>
<dbReference type="Pfam" id="PF00668">
    <property type="entry name" value="Condensation"/>
    <property type="match status" value="1"/>
</dbReference>
<dbReference type="GO" id="GO:0016874">
    <property type="term" value="F:ligase activity"/>
    <property type="evidence" value="ECO:0007669"/>
    <property type="project" value="UniProtKB-KW"/>
</dbReference>
<feature type="compositionally biased region" description="Polar residues" evidence="6">
    <location>
        <begin position="1119"/>
        <end position="1133"/>
    </location>
</feature>
<dbReference type="InterPro" id="IPR013217">
    <property type="entry name" value="Methyltransf_12"/>
</dbReference>
<feature type="compositionally biased region" description="Low complexity" evidence="6">
    <location>
        <begin position="1143"/>
        <end position="1165"/>
    </location>
</feature>
<keyword evidence="4" id="KW-0808">Transferase</keyword>
<gene>
    <name evidence="8" type="primary">fsdS_1</name>
    <name evidence="8" type="ORF">LARI1_G004721</name>
</gene>
<dbReference type="SUPFAM" id="SSF56801">
    <property type="entry name" value="Acetyl-CoA synthetase-like"/>
    <property type="match status" value="1"/>
</dbReference>
<feature type="region of interest" description="Disordered" evidence="6">
    <location>
        <begin position="1116"/>
        <end position="1165"/>
    </location>
</feature>
<dbReference type="InterPro" id="IPR042099">
    <property type="entry name" value="ANL_N_sf"/>
</dbReference>
<evidence type="ECO:0000256" key="2">
    <source>
        <dbReference type="ARBA" id="ARBA00022553"/>
    </source>
</evidence>
<dbReference type="InterPro" id="IPR036291">
    <property type="entry name" value="NAD(P)-bd_dom_sf"/>
</dbReference>
<dbReference type="OrthoDB" id="329835at2759"/>
<dbReference type="CDD" id="cd02440">
    <property type="entry name" value="AdoMet_MTases"/>
    <property type="match status" value="1"/>
</dbReference>
<dbReference type="Gene3D" id="3.30.300.30">
    <property type="match status" value="1"/>
</dbReference>
<reference evidence="8 9" key="1">
    <citation type="submission" date="2018-05" db="EMBL/GenBank/DDBJ databases">
        <title>Whole genome sequencing for identification of molecular markers to develop diagnostic detection tools for the regulated plant pathogen Lachnellula willkommii.</title>
        <authorList>
            <person name="Giroux E."/>
            <person name="Bilodeau G."/>
        </authorList>
    </citation>
    <scope>NUCLEOTIDE SEQUENCE [LARGE SCALE GENOMIC DNA]</scope>
    <source>
        <strain evidence="8 9">CBS 203.66</strain>
    </source>
</reference>
<keyword evidence="5" id="KW-0677">Repeat</keyword>
<proteinExistence type="predicted"/>
<dbReference type="PROSITE" id="PS00455">
    <property type="entry name" value="AMP_BINDING"/>
    <property type="match status" value="1"/>
</dbReference>
<dbReference type="GO" id="GO:0005737">
    <property type="term" value="C:cytoplasm"/>
    <property type="evidence" value="ECO:0007669"/>
    <property type="project" value="TreeGrafter"/>
</dbReference>
<dbReference type="Pfam" id="PF08242">
    <property type="entry name" value="Methyltransf_12"/>
    <property type="match status" value="1"/>
</dbReference>
<dbReference type="SUPFAM" id="SSF53335">
    <property type="entry name" value="S-adenosyl-L-methionine-dependent methyltransferases"/>
    <property type="match status" value="1"/>
</dbReference>
<organism evidence="8 9">
    <name type="scientific">Lachnellula arida</name>
    <dbReference type="NCBI Taxonomy" id="1316785"/>
    <lineage>
        <taxon>Eukaryota</taxon>
        <taxon>Fungi</taxon>
        <taxon>Dikarya</taxon>
        <taxon>Ascomycota</taxon>
        <taxon>Pezizomycotina</taxon>
        <taxon>Leotiomycetes</taxon>
        <taxon>Helotiales</taxon>
        <taxon>Lachnaceae</taxon>
        <taxon>Lachnellula</taxon>
    </lineage>
</organism>
<dbReference type="PANTHER" id="PTHR45527:SF1">
    <property type="entry name" value="FATTY ACID SYNTHASE"/>
    <property type="match status" value="1"/>
</dbReference>
<dbReference type="InterPro" id="IPR001242">
    <property type="entry name" value="Condensation_dom"/>
</dbReference>
<evidence type="ECO:0000256" key="6">
    <source>
        <dbReference type="SAM" id="MobiDB-lite"/>
    </source>
</evidence>
<dbReference type="InterPro" id="IPR013120">
    <property type="entry name" value="FAR_NAD-bd"/>
</dbReference>
<dbReference type="Pfam" id="PF08659">
    <property type="entry name" value="KR"/>
    <property type="match status" value="1"/>
</dbReference>
<dbReference type="Pfam" id="PF07993">
    <property type="entry name" value="NAD_binding_4"/>
    <property type="match status" value="1"/>
</dbReference>
<dbReference type="SUPFAM" id="SSF51735">
    <property type="entry name" value="NAD(P)-binding Rossmann-fold domains"/>
    <property type="match status" value="2"/>
</dbReference>
<dbReference type="Pfam" id="PF00501">
    <property type="entry name" value="AMP-binding"/>
    <property type="match status" value="1"/>
</dbReference>
<dbReference type="Gene3D" id="3.40.50.12780">
    <property type="entry name" value="N-terminal domain of ligase-like"/>
    <property type="match status" value="1"/>
</dbReference>
<dbReference type="PROSITE" id="PS50075">
    <property type="entry name" value="CARRIER"/>
    <property type="match status" value="2"/>
</dbReference>
<evidence type="ECO:0000259" key="7">
    <source>
        <dbReference type="PROSITE" id="PS50075"/>
    </source>
</evidence>
<dbReference type="InterPro" id="IPR020845">
    <property type="entry name" value="AMP-binding_CS"/>
</dbReference>
<dbReference type="InterPro" id="IPR057326">
    <property type="entry name" value="KR_dom"/>
</dbReference>
<evidence type="ECO:0000313" key="8">
    <source>
        <dbReference type="EMBL" id="TVY19816.1"/>
    </source>
</evidence>
<dbReference type="Gene3D" id="3.40.50.150">
    <property type="entry name" value="Vaccinia Virus protein VP39"/>
    <property type="match status" value="1"/>
</dbReference>
<dbReference type="Pfam" id="PF00550">
    <property type="entry name" value="PP-binding"/>
    <property type="match status" value="2"/>
</dbReference>
<keyword evidence="1" id="KW-0596">Phosphopantetheine</keyword>
<dbReference type="CDD" id="cd19532">
    <property type="entry name" value="C_PKS-NRPS"/>
    <property type="match status" value="1"/>
</dbReference>
<dbReference type="InterPro" id="IPR045851">
    <property type="entry name" value="AMP-bd_C_sf"/>
</dbReference>